<proteinExistence type="predicted"/>
<protein>
    <submittedName>
        <fullName evidence="2">Uncharacterized membrane protein HdeD, DUF308 family</fullName>
    </submittedName>
</protein>
<name>A0A1T4KJN5_9FIRM</name>
<evidence type="ECO:0000313" key="2">
    <source>
        <dbReference type="EMBL" id="SJZ42611.1"/>
    </source>
</evidence>
<gene>
    <name evidence="2" type="ORF">SAMN02745191_0570</name>
</gene>
<feature type="transmembrane region" description="Helical" evidence="1">
    <location>
        <begin position="128"/>
        <end position="148"/>
    </location>
</feature>
<organism evidence="2 3">
    <name type="scientific">Anaerorhabdus furcosa</name>
    <dbReference type="NCBI Taxonomy" id="118967"/>
    <lineage>
        <taxon>Bacteria</taxon>
        <taxon>Bacillati</taxon>
        <taxon>Bacillota</taxon>
        <taxon>Erysipelotrichia</taxon>
        <taxon>Erysipelotrichales</taxon>
        <taxon>Erysipelotrichaceae</taxon>
        <taxon>Anaerorhabdus</taxon>
    </lineage>
</organism>
<dbReference type="Pfam" id="PF03729">
    <property type="entry name" value="DUF308"/>
    <property type="match status" value="1"/>
</dbReference>
<sequence>MEKIEGKLVRQYIGVGSLGFTALLYIISGISFLIWKTEIPKIVRLIIFGYSMVMGITGLLGCLNNFSFSKVIRGVMPIVFGITILAFINQFSTLYALFLGIYILIIAIVKTIDYVIQRSNKTPGRSMVLLSAIVIYLFALPLLFAPGINQRRAFLITGIFCIFYGFSLLGDFIVEVAPIKQTNRFKKRIRVNLPVFMTMLMPKKAISYINNLVAVDDDGVIEEDSFKVDKIPDIEIFVHVTEKGFGTIGHADLYFEGKVYCYGNYDFQSTKLFGSIGDGVLFTANNRDEYIKFCAKATGDSIFAFGLSLTDKQKQAIRDRLSELFTHVYPWESLYQKYEEGKYQSETVPNDYASELYKATHASMYKFKDTSFKTYFVLTTNCVKLSDYVIRATGIAAANPNGIMSPGSYYDYLNEQYRLKNSIVISKQTYHHSVEIEHEK</sequence>
<feature type="transmembrane region" description="Helical" evidence="1">
    <location>
        <begin position="94"/>
        <end position="116"/>
    </location>
</feature>
<reference evidence="3" key="1">
    <citation type="submission" date="2017-02" db="EMBL/GenBank/DDBJ databases">
        <authorList>
            <person name="Varghese N."/>
            <person name="Submissions S."/>
        </authorList>
    </citation>
    <scope>NUCLEOTIDE SEQUENCE [LARGE SCALE GENOMIC DNA]</scope>
    <source>
        <strain evidence="3">ATCC 25662</strain>
    </source>
</reference>
<evidence type="ECO:0000256" key="1">
    <source>
        <dbReference type="SAM" id="Phobius"/>
    </source>
</evidence>
<feature type="transmembrane region" description="Helical" evidence="1">
    <location>
        <begin position="12"/>
        <end position="35"/>
    </location>
</feature>
<dbReference type="InterPro" id="IPR005325">
    <property type="entry name" value="DUF308_memb"/>
</dbReference>
<dbReference type="OrthoDB" id="9767116at2"/>
<feature type="transmembrane region" description="Helical" evidence="1">
    <location>
        <begin position="41"/>
        <end position="64"/>
    </location>
</feature>
<keyword evidence="1" id="KW-1133">Transmembrane helix</keyword>
<feature type="transmembrane region" description="Helical" evidence="1">
    <location>
        <begin position="154"/>
        <end position="179"/>
    </location>
</feature>
<dbReference type="RefSeq" id="WP_078710999.1">
    <property type="nucleotide sequence ID" value="NZ_FUWY01000001.1"/>
</dbReference>
<dbReference type="Proteomes" id="UP000243297">
    <property type="component" value="Unassembled WGS sequence"/>
</dbReference>
<dbReference type="EMBL" id="FUWY01000001">
    <property type="protein sequence ID" value="SJZ42611.1"/>
    <property type="molecule type" value="Genomic_DNA"/>
</dbReference>
<dbReference type="AlphaFoldDB" id="A0A1T4KJN5"/>
<keyword evidence="1" id="KW-0812">Transmembrane</keyword>
<evidence type="ECO:0000313" key="3">
    <source>
        <dbReference type="Proteomes" id="UP000243297"/>
    </source>
</evidence>
<keyword evidence="3" id="KW-1185">Reference proteome</keyword>
<keyword evidence="1" id="KW-0472">Membrane</keyword>
<dbReference type="STRING" id="118967.SAMN02745191_0570"/>
<accession>A0A1T4KJN5</accession>